<accession>A0ABX6T2B4</accession>
<dbReference type="RefSeq" id="WP_187715424.1">
    <property type="nucleotide sequence ID" value="NZ_BAABJC010000001.1"/>
</dbReference>
<keyword evidence="1" id="KW-0812">Transmembrane</keyword>
<feature type="transmembrane region" description="Helical" evidence="1">
    <location>
        <begin position="73"/>
        <end position="94"/>
    </location>
</feature>
<evidence type="ECO:0000256" key="1">
    <source>
        <dbReference type="SAM" id="Phobius"/>
    </source>
</evidence>
<protein>
    <submittedName>
        <fullName evidence="2">Uncharacterized protein</fullName>
    </submittedName>
</protein>
<keyword evidence="1" id="KW-0472">Membrane</keyword>
<dbReference type="EMBL" id="CP060780">
    <property type="protein sequence ID" value="QNP44002.1"/>
    <property type="molecule type" value="Genomic_DNA"/>
</dbReference>
<feature type="transmembrane region" description="Helical" evidence="1">
    <location>
        <begin position="41"/>
        <end position="61"/>
    </location>
</feature>
<sequence length="95" mass="9574">MLSGLSAGLKVVLGVQFVLALLFLALGWSHTSSMTFGRTPSFADMVALAAPLALVVAGSIASAGASRRGQRGLAQVFALIPIPLAILLATLAGLV</sequence>
<feature type="transmembrane region" description="Helical" evidence="1">
    <location>
        <begin position="7"/>
        <end position="29"/>
    </location>
</feature>
<reference evidence="2 3" key="1">
    <citation type="submission" date="2020-08" db="EMBL/GenBank/DDBJ databases">
        <title>Genome sequence of Sphingomonas daechungensis KACC 18115T.</title>
        <authorList>
            <person name="Hyun D.-W."/>
            <person name="Bae J.-W."/>
        </authorList>
    </citation>
    <scope>NUCLEOTIDE SEQUENCE [LARGE SCALE GENOMIC DNA]</scope>
    <source>
        <strain evidence="2 3">KACC 18115</strain>
    </source>
</reference>
<name>A0ABX6T2B4_9SPHN</name>
<gene>
    <name evidence="2" type="ORF">H9L15_05250</name>
</gene>
<organism evidence="2 3">
    <name type="scientific">Sphingomonas daechungensis</name>
    <dbReference type="NCBI Taxonomy" id="1176646"/>
    <lineage>
        <taxon>Bacteria</taxon>
        <taxon>Pseudomonadati</taxon>
        <taxon>Pseudomonadota</taxon>
        <taxon>Alphaproteobacteria</taxon>
        <taxon>Sphingomonadales</taxon>
        <taxon>Sphingomonadaceae</taxon>
        <taxon>Sphingomonas</taxon>
    </lineage>
</organism>
<keyword evidence="1" id="KW-1133">Transmembrane helix</keyword>
<evidence type="ECO:0000313" key="3">
    <source>
        <dbReference type="Proteomes" id="UP000516134"/>
    </source>
</evidence>
<dbReference type="Proteomes" id="UP000516134">
    <property type="component" value="Chromosome"/>
</dbReference>
<evidence type="ECO:0000313" key="2">
    <source>
        <dbReference type="EMBL" id="QNP44002.1"/>
    </source>
</evidence>
<keyword evidence="3" id="KW-1185">Reference proteome</keyword>
<proteinExistence type="predicted"/>